<dbReference type="GO" id="GO:0009306">
    <property type="term" value="P:protein secretion"/>
    <property type="evidence" value="ECO:0007669"/>
    <property type="project" value="InterPro"/>
</dbReference>
<gene>
    <name evidence="2" type="ORF">LCGC14_2802230</name>
</gene>
<evidence type="ECO:0000259" key="1">
    <source>
        <dbReference type="Pfam" id="PF00263"/>
    </source>
</evidence>
<dbReference type="EMBL" id="LAZR01052617">
    <property type="protein sequence ID" value="KKK82555.1"/>
    <property type="molecule type" value="Genomic_DNA"/>
</dbReference>
<dbReference type="Pfam" id="PF00263">
    <property type="entry name" value="Secretin"/>
    <property type="match status" value="1"/>
</dbReference>
<dbReference type="InterPro" id="IPR004846">
    <property type="entry name" value="T2SS/T3SS_dom"/>
</dbReference>
<feature type="domain" description="Type II/III secretion system secretin-like" evidence="1">
    <location>
        <begin position="2"/>
        <end position="73"/>
    </location>
</feature>
<feature type="non-terminal residue" evidence="2">
    <location>
        <position position="1"/>
    </location>
</feature>
<organism evidence="2">
    <name type="scientific">marine sediment metagenome</name>
    <dbReference type="NCBI Taxonomy" id="412755"/>
    <lineage>
        <taxon>unclassified sequences</taxon>
        <taxon>metagenomes</taxon>
        <taxon>ecological metagenomes</taxon>
    </lineage>
</organism>
<dbReference type="AlphaFoldDB" id="A0A0F8Z9A3"/>
<accession>A0A0F8Z9A3</accession>
<sequence>QVASADLLQLHIELTRTDFQGKIGETVPGTDTPKPLDTIKSEVITDATIPNGATIILGGIEQINQNKSVNKVPRS</sequence>
<protein>
    <recommendedName>
        <fullName evidence="1">Type II/III secretion system secretin-like domain-containing protein</fullName>
    </recommendedName>
</protein>
<reference evidence="2" key="1">
    <citation type="journal article" date="2015" name="Nature">
        <title>Complex archaea that bridge the gap between prokaryotes and eukaryotes.</title>
        <authorList>
            <person name="Spang A."/>
            <person name="Saw J.H."/>
            <person name="Jorgensen S.L."/>
            <person name="Zaremba-Niedzwiedzka K."/>
            <person name="Martijn J."/>
            <person name="Lind A.E."/>
            <person name="van Eijk R."/>
            <person name="Schleper C."/>
            <person name="Guy L."/>
            <person name="Ettema T.J."/>
        </authorList>
    </citation>
    <scope>NUCLEOTIDE SEQUENCE</scope>
</reference>
<name>A0A0F8Z9A3_9ZZZZ</name>
<comment type="caution">
    <text evidence="2">The sequence shown here is derived from an EMBL/GenBank/DDBJ whole genome shotgun (WGS) entry which is preliminary data.</text>
</comment>
<evidence type="ECO:0000313" key="2">
    <source>
        <dbReference type="EMBL" id="KKK82555.1"/>
    </source>
</evidence>
<proteinExistence type="predicted"/>